<dbReference type="Proteomes" id="UP001597118">
    <property type="component" value="Unassembled WGS sequence"/>
</dbReference>
<reference evidence="2" key="1">
    <citation type="journal article" date="2019" name="Int. J. Syst. Evol. Microbiol.">
        <title>The Global Catalogue of Microorganisms (GCM) 10K type strain sequencing project: providing services to taxonomists for standard genome sequencing and annotation.</title>
        <authorList>
            <consortium name="The Broad Institute Genomics Platform"/>
            <consortium name="The Broad Institute Genome Sequencing Center for Infectious Disease"/>
            <person name="Wu L."/>
            <person name="Ma J."/>
        </authorList>
    </citation>
    <scope>NUCLEOTIDE SEQUENCE [LARGE SCALE GENOMIC DNA]</scope>
    <source>
        <strain evidence="2">CCUG 53762</strain>
    </source>
</reference>
<evidence type="ECO:0000313" key="1">
    <source>
        <dbReference type="EMBL" id="MFD1631056.1"/>
    </source>
</evidence>
<name>A0ABW4IHE1_9SPHI</name>
<keyword evidence="2" id="KW-1185">Reference proteome</keyword>
<accession>A0ABW4IHE1</accession>
<sequence length="121" mass="13901">MKFVTTIFLAIAILSANFSRLFVFAGFELNKNYIAAVLCENKDKPQMHCNGKCYLAKKLEQAKEKQKQQEKENQKNAFQEAFFEELAVYDFKISVPKVQNATIPHFKVVVKSVSIFHPPQV</sequence>
<protein>
    <submittedName>
        <fullName evidence="1">Uncharacterized protein</fullName>
    </submittedName>
</protein>
<dbReference type="EMBL" id="JBHUDG010000039">
    <property type="protein sequence ID" value="MFD1631056.1"/>
    <property type="molecule type" value="Genomic_DNA"/>
</dbReference>
<comment type="caution">
    <text evidence="1">The sequence shown here is derived from an EMBL/GenBank/DDBJ whole genome shotgun (WGS) entry which is preliminary data.</text>
</comment>
<evidence type="ECO:0000313" key="2">
    <source>
        <dbReference type="Proteomes" id="UP001597118"/>
    </source>
</evidence>
<organism evidence="1 2">
    <name type="scientific">Pseudopedobacter beijingensis</name>
    <dbReference type="NCBI Taxonomy" id="1207056"/>
    <lineage>
        <taxon>Bacteria</taxon>
        <taxon>Pseudomonadati</taxon>
        <taxon>Bacteroidota</taxon>
        <taxon>Sphingobacteriia</taxon>
        <taxon>Sphingobacteriales</taxon>
        <taxon>Sphingobacteriaceae</taxon>
        <taxon>Pseudopedobacter</taxon>
    </lineage>
</organism>
<gene>
    <name evidence="1" type="ORF">ACFSAH_14360</name>
</gene>
<proteinExistence type="predicted"/>